<comment type="caution">
    <text evidence="8">The sequence shown here is derived from an EMBL/GenBank/DDBJ whole genome shotgun (WGS) entry which is preliminary data.</text>
</comment>
<dbReference type="Gene3D" id="3.30.565.10">
    <property type="entry name" value="Histidine kinase-like ATPase, C-terminal domain"/>
    <property type="match status" value="1"/>
</dbReference>
<reference evidence="8" key="1">
    <citation type="submission" date="2016-02" db="EMBL/GenBank/DDBJ databases">
        <title>Genome sequence of Bacillus trypoxylicola KCTC 13244(T).</title>
        <authorList>
            <person name="Jeong H."/>
            <person name="Park S.-H."/>
            <person name="Choi S.-K."/>
        </authorList>
    </citation>
    <scope>NUCLEOTIDE SEQUENCE [LARGE SCALE GENOMIC DNA]</scope>
    <source>
        <strain evidence="8">KCTC 13244</strain>
    </source>
</reference>
<dbReference type="EMBL" id="LTAO01000037">
    <property type="protein sequence ID" value="KYG27075.1"/>
    <property type="molecule type" value="Genomic_DNA"/>
</dbReference>
<evidence type="ECO:0000256" key="2">
    <source>
        <dbReference type="ARBA" id="ARBA00022475"/>
    </source>
</evidence>
<evidence type="ECO:0000256" key="1">
    <source>
        <dbReference type="ARBA" id="ARBA00004651"/>
    </source>
</evidence>
<keyword evidence="4" id="KW-0808">Transferase</keyword>
<proteinExistence type="predicted"/>
<evidence type="ECO:0000313" key="9">
    <source>
        <dbReference type="Proteomes" id="UP000075806"/>
    </source>
</evidence>
<dbReference type="Pfam" id="PF00672">
    <property type="entry name" value="HAMP"/>
    <property type="match status" value="1"/>
</dbReference>
<dbReference type="STRING" id="519424.AZF04_11530"/>
<dbReference type="Proteomes" id="UP000075806">
    <property type="component" value="Unassembled WGS sequence"/>
</dbReference>
<feature type="transmembrane region" description="Helical" evidence="6">
    <location>
        <begin position="20"/>
        <end position="40"/>
    </location>
</feature>
<keyword evidence="3" id="KW-0597">Phosphoprotein</keyword>
<dbReference type="SUPFAM" id="SSF158472">
    <property type="entry name" value="HAMP domain-like"/>
    <property type="match status" value="1"/>
</dbReference>
<dbReference type="Gene3D" id="6.10.340.10">
    <property type="match status" value="1"/>
</dbReference>
<feature type="transmembrane region" description="Helical" evidence="6">
    <location>
        <begin position="288"/>
        <end position="306"/>
    </location>
</feature>
<comment type="subcellular location">
    <subcellularLocation>
        <location evidence="1">Cell membrane</location>
        <topology evidence="1">Multi-pass membrane protein</topology>
    </subcellularLocation>
</comment>
<evidence type="ECO:0000256" key="6">
    <source>
        <dbReference type="SAM" id="Phobius"/>
    </source>
</evidence>
<keyword evidence="5 6" id="KW-0472">Membrane</keyword>
<organism evidence="8 9">
    <name type="scientific">Alkalihalobacillus trypoxylicola</name>
    <dbReference type="NCBI Taxonomy" id="519424"/>
    <lineage>
        <taxon>Bacteria</taxon>
        <taxon>Bacillati</taxon>
        <taxon>Bacillota</taxon>
        <taxon>Bacilli</taxon>
        <taxon>Bacillales</taxon>
        <taxon>Bacillaceae</taxon>
        <taxon>Alkalihalobacillus</taxon>
    </lineage>
</organism>
<evidence type="ECO:0000256" key="4">
    <source>
        <dbReference type="ARBA" id="ARBA00022679"/>
    </source>
</evidence>
<keyword evidence="9" id="KW-1185">Reference proteome</keyword>
<dbReference type="PANTHER" id="PTHR34220">
    <property type="entry name" value="SENSOR HISTIDINE KINASE YPDA"/>
    <property type="match status" value="1"/>
</dbReference>
<evidence type="ECO:0000256" key="3">
    <source>
        <dbReference type="ARBA" id="ARBA00022553"/>
    </source>
</evidence>
<dbReference type="InterPro" id="IPR036890">
    <property type="entry name" value="HATPase_C_sf"/>
</dbReference>
<dbReference type="Pfam" id="PF06580">
    <property type="entry name" value="His_kinase"/>
    <property type="match status" value="1"/>
</dbReference>
<dbReference type="SUPFAM" id="SSF55874">
    <property type="entry name" value="ATPase domain of HSP90 chaperone/DNA topoisomerase II/histidine kinase"/>
    <property type="match status" value="1"/>
</dbReference>
<dbReference type="GO" id="GO:0005886">
    <property type="term" value="C:plasma membrane"/>
    <property type="evidence" value="ECO:0007669"/>
    <property type="project" value="UniProtKB-SubCell"/>
</dbReference>
<dbReference type="OrthoDB" id="2521939at2"/>
<dbReference type="AlphaFoldDB" id="A0A161P554"/>
<dbReference type="InterPro" id="IPR010559">
    <property type="entry name" value="Sig_transdc_His_kin_internal"/>
</dbReference>
<keyword evidence="6" id="KW-0812">Transmembrane</keyword>
<keyword evidence="2" id="KW-1003">Cell membrane</keyword>
<name>A0A161P554_9BACI</name>
<gene>
    <name evidence="8" type="ORF">AZF04_11530</name>
</gene>
<dbReference type="InterPro" id="IPR050640">
    <property type="entry name" value="Bact_2-comp_sensor_kinase"/>
</dbReference>
<dbReference type="PROSITE" id="PS50885">
    <property type="entry name" value="HAMP"/>
    <property type="match status" value="1"/>
</dbReference>
<accession>A0A161P554</accession>
<evidence type="ECO:0000259" key="7">
    <source>
        <dbReference type="PROSITE" id="PS50885"/>
    </source>
</evidence>
<feature type="domain" description="HAMP" evidence="7">
    <location>
        <begin position="310"/>
        <end position="362"/>
    </location>
</feature>
<evidence type="ECO:0000256" key="5">
    <source>
        <dbReference type="ARBA" id="ARBA00023136"/>
    </source>
</evidence>
<dbReference type="PANTHER" id="PTHR34220:SF7">
    <property type="entry name" value="SENSOR HISTIDINE KINASE YPDA"/>
    <property type="match status" value="1"/>
</dbReference>
<dbReference type="InterPro" id="IPR003660">
    <property type="entry name" value="HAMP_dom"/>
</dbReference>
<protein>
    <recommendedName>
        <fullName evidence="7">HAMP domain-containing protein</fullName>
    </recommendedName>
</protein>
<dbReference type="CDD" id="cd06225">
    <property type="entry name" value="HAMP"/>
    <property type="match status" value="1"/>
</dbReference>
<dbReference type="GO" id="GO:0000155">
    <property type="term" value="F:phosphorelay sensor kinase activity"/>
    <property type="evidence" value="ECO:0007669"/>
    <property type="project" value="InterPro"/>
</dbReference>
<dbReference type="RefSeq" id="WP_061950020.1">
    <property type="nucleotide sequence ID" value="NZ_LTAO01000037.1"/>
</dbReference>
<evidence type="ECO:0000313" key="8">
    <source>
        <dbReference type="EMBL" id="KYG27075.1"/>
    </source>
</evidence>
<dbReference type="SMART" id="SM00304">
    <property type="entry name" value="HAMP"/>
    <property type="match status" value="1"/>
</dbReference>
<keyword evidence="6" id="KW-1133">Transmembrane helix</keyword>
<sequence>MTLRKTIYSTRKQLFVRLLIMYHVIILPIILLGLYLYLWSYDNASNEMSKHTSIQLHSYLKNLEREIEWMEGQQYTLLQEDDLKRLALIWDDMDSVDKKKNVNYMIHRLITIKNTSSYINNISIHIQTIEKSISALHGVKELDKEQYKTLHSNITNHHPFIMLNESVYLIASIMTKSETGEPLYLIQIELDKEKLDESLESINVYDESGIFLVSEDKKVISSSNGASDKIVESYLNSMENEDDQNHNFLKVEDQPYYFDHAFTAKSGLFAISYLPEEMVKRPLSIFRNWVWFFSIFSIVAIIIYTYSTYNLVHRPLLVLVESFKRMEKGSLNVPIKHKKKDEFGFIYNRYNLMQERLKALIDRNYKQTLMVQKAELKQLQSQINPHFLYNSFFILNSLAKTEDTERIELFTNMLGEYFKFITRNEKNLVTLDEEIKHARLYTEIQNMRFSRRITVQFDDLPHNLEKIMVPKLIVQPIIENAYKYSLEKLTQHGFLRITFKEMNSNEIAIVVEDNGDILTGDEIIRLQQRLENKEEQGELTGLANIHRRLVLTYENGSGLYLSKSSLLGLQVELRIKQKEGNLDV</sequence>